<name>A0ABR3NBR2_9TELE</name>
<keyword evidence="5" id="KW-1185">Reference proteome</keyword>
<feature type="domain" description="Peptidase A2" evidence="3">
    <location>
        <begin position="319"/>
        <end position="333"/>
    </location>
</feature>
<sequence length="376" mass="41806">MEKNKGTTPFLCTRNLCFFSVPTNTSWSVSSSSPVSLRRARQQVTLDHIKEESDSVKDELKHAYELRPRTAKTRWAPASPLPSRAGSPVPGMLCEERGKGATEKASPTPSEETYLTTKLKELPQSSQRPSQSMDLKDLNKLAKNISKFNPGMPGCQDVQAYLKDIDFHLEMRGNGTDKEKLYLLRMTSNPEAGTRPKQTVGMEHGENNAHLDATGRNPTLIELKLNPHQNKRYHSSPSQLNNSITHTTDHSSPSQLPAADTAQVPESAVLVICHSPEEHQIILPISSQTPVPQLLGDLIERGIARKFYLSIIIERHIKVEALLDTGADITLMSTKLLEEIQERTKGTNATLRLQRCELNLQAYSHTEMGTITSKSI</sequence>
<dbReference type="PROSITE" id="PS00141">
    <property type="entry name" value="ASP_PROTEASE"/>
    <property type="match status" value="1"/>
</dbReference>
<dbReference type="EMBL" id="JAYMGO010000005">
    <property type="protein sequence ID" value="KAL1274378.1"/>
    <property type="molecule type" value="Genomic_DNA"/>
</dbReference>
<evidence type="ECO:0000259" key="3">
    <source>
        <dbReference type="PROSITE" id="PS50175"/>
    </source>
</evidence>
<feature type="region of interest" description="Disordered" evidence="2">
    <location>
        <begin position="74"/>
        <end position="111"/>
    </location>
</feature>
<accession>A0ABR3NBR2</accession>
<comment type="caution">
    <text evidence="4">The sequence shown here is derived from an EMBL/GenBank/DDBJ whole genome shotgun (WGS) entry which is preliminary data.</text>
</comment>
<dbReference type="InterPro" id="IPR021109">
    <property type="entry name" value="Peptidase_aspartic_dom_sf"/>
</dbReference>
<evidence type="ECO:0000256" key="1">
    <source>
        <dbReference type="ARBA" id="ARBA00022801"/>
    </source>
</evidence>
<dbReference type="PROSITE" id="PS50175">
    <property type="entry name" value="ASP_PROT_RETROV"/>
    <property type="match status" value="1"/>
</dbReference>
<dbReference type="InterPro" id="IPR001995">
    <property type="entry name" value="Peptidase_A2_cat"/>
</dbReference>
<evidence type="ECO:0000313" key="4">
    <source>
        <dbReference type="EMBL" id="KAL1274378.1"/>
    </source>
</evidence>
<gene>
    <name evidence="4" type="ORF">QQF64_027192</name>
</gene>
<feature type="region of interest" description="Disordered" evidence="2">
    <location>
        <begin position="230"/>
        <end position="261"/>
    </location>
</feature>
<proteinExistence type="predicted"/>
<keyword evidence="1" id="KW-0378">Hydrolase</keyword>
<dbReference type="InterPro" id="IPR001969">
    <property type="entry name" value="Aspartic_peptidase_AS"/>
</dbReference>
<organism evidence="4 5">
    <name type="scientific">Cirrhinus molitorella</name>
    <name type="common">mud carp</name>
    <dbReference type="NCBI Taxonomy" id="172907"/>
    <lineage>
        <taxon>Eukaryota</taxon>
        <taxon>Metazoa</taxon>
        <taxon>Chordata</taxon>
        <taxon>Craniata</taxon>
        <taxon>Vertebrata</taxon>
        <taxon>Euteleostomi</taxon>
        <taxon>Actinopterygii</taxon>
        <taxon>Neopterygii</taxon>
        <taxon>Teleostei</taxon>
        <taxon>Ostariophysi</taxon>
        <taxon>Cypriniformes</taxon>
        <taxon>Cyprinidae</taxon>
        <taxon>Labeoninae</taxon>
        <taxon>Labeonini</taxon>
        <taxon>Cirrhinus</taxon>
    </lineage>
</organism>
<feature type="compositionally biased region" description="Polar residues" evidence="2">
    <location>
        <begin position="235"/>
        <end position="255"/>
    </location>
</feature>
<protein>
    <recommendedName>
        <fullName evidence="3">Peptidase A2 domain-containing protein</fullName>
    </recommendedName>
</protein>
<dbReference type="SUPFAM" id="SSF50630">
    <property type="entry name" value="Acid proteases"/>
    <property type="match status" value="1"/>
</dbReference>
<dbReference type="Proteomes" id="UP001558613">
    <property type="component" value="Unassembled WGS sequence"/>
</dbReference>
<evidence type="ECO:0000256" key="2">
    <source>
        <dbReference type="SAM" id="MobiDB-lite"/>
    </source>
</evidence>
<reference evidence="4 5" key="1">
    <citation type="submission" date="2023-09" db="EMBL/GenBank/DDBJ databases">
        <authorList>
            <person name="Wang M."/>
        </authorList>
    </citation>
    <scope>NUCLEOTIDE SEQUENCE [LARGE SCALE GENOMIC DNA]</scope>
    <source>
        <strain evidence="4">GT-2023</strain>
        <tissue evidence="4">Liver</tissue>
    </source>
</reference>
<evidence type="ECO:0000313" key="5">
    <source>
        <dbReference type="Proteomes" id="UP001558613"/>
    </source>
</evidence>